<feature type="region of interest" description="Disordered" evidence="5">
    <location>
        <begin position="1"/>
        <end position="256"/>
    </location>
</feature>
<feature type="compositionally biased region" description="Basic and acidic residues" evidence="5">
    <location>
        <begin position="148"/>
        <end position="225"/>
    </location>
</feature>
<dbReference type="AlphaFoldDB" id="A0A7S9KPZ9"/>
<feature type="compositionally biased region" description="Acidic residues" evidence="5">
    <location>
        <begin position="418"/>
        <end position="459"/>
    </location>
</feature>
<dbReference type="GO" id="GO:0006281">
    <property type="term" value="P:DNA repair"/>
    <property type="evidence" value="ECO:0007669"/>
    <property type="project" value="UniProtKB-KW"/>
</dbReference>
<comment type="subcellular location">
    <subcellularLocation>
        <location evidence="1">Nucleus</location>
    </subcellularLocation>
</comment>
<organism evidence="8 9">
    <name type="scientific">Epichloe festucae (strain Fl1)</name>
    <dbReference type="NCBI Taxonomy" id="877507"/>
    <lineage>
        <taxon>Eukaryota</taxon>
        <taxon>Fungi</taxon>
        <taxon>Dikarya</taxon>
        <taxon>Ascomycota</taxon>
        <taxon>Pezizomycotina</taxon>
        <taxon>Sordariomycetes</taxon>
        <taxon>Hypocreomycetidae</taxon>
        <taxon>Hypocreales</taxon>
        <taxon>Clavicipitaceae</taxon>
        <taxon>Epichloe</taxon>
    </lineage>
</organism>
<feature type="region of interest" description="Disordered" evidence="5">
    <location>
        <begin position="413"/>
        <end position="460"/>
    </location>
</feature>
<keyword evidence="2" id="KW-0227">DNA damage</keyword>
<evidence type="ECO:0000256" key="3">
    <source>
        <dbReference type="ARBA" id="ARBA00023204"/>
    </source>
</evidence>
<protein>
    <recommendedName>
        <fullName evidence="10">Chromatin assembly factor 1 subunit A</fullName>
    </recommendedName>
</protein>
<evidence type="ECO:0000256" key="5">
    <source>
        <dbReference type="SAM" id="MobiDB-lite"/>
    </source>
</evidence>
<evidence type="ECO:0000313" key="9">
    <source>
        <dbReference type="Proteomes" id="UP000594364"/>
    </source>
</evidence>
<sequence>MPGQAGARRTEAFPMPLFEMSPNMQEMDSTGRKRSHDEYAGDLLKMDEDAETKLPKVASILPSGDSFVPPRVQSDVQSSSNGFGSPALTEAGSSTPARNSPSPLTPTKVKSGKPSDGNDTPVTTSPSSTAQSSSLTAHKGPAPKPKRLTAEEKETKKREREEQANKKAAEKTRQEEEKSARAKEREEKRKQKEEEDRLRAEQRDEKKRKKEEEQRRIQEEKDRKTRSQQKLNAFFKIPSTPKADGDGVSGVASPVKDAKKPVETEYDKLFKPFFVRDNTRLAHCATQMDQETKDAKSRMLDGFVTRQQDDQGEGQGKIQSFNAMEHLCLPFKHSRRRGKVHHPVKHIMETASSAGGPGGIAEGAQKKLARIPQKVIAFSQDVRPPYYGTVTLKPFALGRDTISRLARKPTGRRLPLDYDYDSEAEWQEEEGEDIDLDDGDDEELNDEDDMDGFLDDTEDVGPSRRIFGSAMEPESTGICFENHLRLGPNRTTYEHKMEFMHEGLEHTWGINPLSTEYWEPETKAKPAPSMHSTANKMPPPPAPANAFAALTGEAGNAAAAAAAAAAAKLVKAELMNDVKQAILDNKALSKVGIIDFIFHRFRDSVSRAEVKNTLEHVAEKKGAGRSKEWDLKPGHEIVL</sequence>
<proteinExistence type="predicted"/>
<feature type="compositionally biased region" description="Polar residues" evidence="5">
    <location>
        <begin position="74"/>
        <end position="83"/>
    </location>
</feature>
<feature type="compositionally biased region" description="Basic and acidic residues" evidence="5">
    <location>
        <begin position="29"/>
        <end position="54"/>
    </location>
</feature>
<name>A0A7S9KPZ9_EPIFF</name>
<keyword evidence="4" id="KW-0539">Nucleus</keyword>
<reference evidence="8 9" key="1">
    <citation type="journal article" date="2018" name="PLoS Genet.">
        <title>Repeat elements organise 3D genome structure and mediate transcription in the filamentous fungus Epichloe festucae.</title>
        <authorList>
            <person name="Winter D.J."/>
            <person name="Ganley A.R.D."/>
            <person name="Young C.A."/>
            <person name="Liachko I."/>
            <person name="Schardl C.L."/>
            <person name="Dupont P.Y."/>
            <person name="Berry D."/>
            <person name="Ram A."/>
            <person name="Scott B."/>
            <person name="Cox M.P."/>
        </authorList>
    </citation>
    <scope>NUCLEOTIDE SEQUENCE [LARGE SCALE GENOMIC DNA]</scope>
    <source>
        <strain evidence="8 9">Fl1</strain>
    </source>
</reference>
<evidence type="ECO:0000259" key="6">
    <source>
        <dbReference type="Pfam" id="PF12253"/>
    </source>
</evidence>
<dbReference type="GO" id="GO:0006334">
    <property type="term" value="P:nucleosome assembly"/>
    <property type="evidence" value="ECO:0007669"/>
    <property type="project" value="TreeGrafter"/>
</dbReference>
<dbReference type="InterPro" id="IPR048800">
    <property type="entry name" value="Cac1-like_C"/>
</dbReference>
<evidence type="ECO:0000256" key="1">
    <source>
        <dbReference type="ARBA" id="ARBA00004123"/>
    </source>
</evidence>
<dbReference type="EMBL" id="CP031386">
    <property type="protein sequence ID" value="QPG97233.1"/>
    <property type="molecule type" value="Genomic_DNA"/>
</dbReference>
<dbReference type="GO" id="GO:0033186">
    <property type="term" value="C:CAF-1 complex"/>
    <property type="evidence" value="ECO:0007669"/>
    <property type="project" value="TreeGrafter"/>
</dbReference>
<dbReference type="GO" id="GO:0005634">
    <property type="term" value="C:nucleus"/>
    <property type="evidence" value="ECO:0007669"/>
    <property type="project" value="UniProtKB-SubCell"/>
</dbReference>
<evidence type="ECO:0000256" key="4">
    <source>
        <dbReference type="ARBA" id="ARBA00023242"/>
    </source>
</evidence>
<evidence type="ECO:0000313" key="8">
    <source>
        <dbReference type="EMBL" id="QPG97233.1"/>
    </source>
</evidence>
<feature type="compositionally biased region" description="Polar residues" evidence="5">
    <location>
        <begin position="91"/>
        <end position="102"/>
    </location>
</feature>
<keyword evidence="3" id="KW-0234">DNA repair</keyword>
<dbReference type="Proteomes" id="UP000594364">
    <property type="component" value="Chromosome 2"/>
</dbReference>
<feature type="domain" description="Chromatin assembly factor 1 subunit A dimerization" evidence="6">
    <location>
        <begin position="374"/>
        <end position="449"/>
    </location>
</feature>
<feature type="compositionally biased region" description="Low complexity" evidence="5">
    <location>
        <begin position="120"/>
        <end position="137"/>
    </location>
</feature>
<dbReference type="OrthoDB" id="79480at2759"/>
<feature type="domain" description="Chromatin assembly factor 1 subunit Cac1-like C-terminal" evidence="7">
    <location>
        <begin position="575"/>
        <end position="631"/>
    </location>
</feature>
<evidence type="ECO:0000256" key="2">
    <source>
        <dbReference type="ARBA" id="ARBA00022763"/>
    </source>
</evidence>
<evidence type="ECO:0008006" key="10">
    <source>
        <dbReference type="Google" id="ProtNLM"/>
    </source>
</evidence>
<dbReference type="PANTHER" id="PTHR15272">
    <property type="entry name" value="CHROMATIN ASSEMBLY FACTOR 1 SUBUNIT A CAF-1 SUBUNIT A"/>
    <property type="match status" value="1"/>
</dbReference>
<evidence type="ECO:0000259" key="7">
    <source>
        <dbReference type="Pfam" id="PF21796"/>
    </source>
</evidence>
<dbReference type="InterPro" id="IPR022043">
    <property type="entry name" value="CAF1A_DD"/>
</dbReference>
<dbReference type="PANTHER" id="PTHR15272:SF0">
    <property type="entry name" value="CHROMATIN ASSEMBLY FACTOR 1 SUBUNIT A"/>
    <property type="match status" value="1"/>
</dbReference>
<gene>
    <name evidence="8" type="ORF">C2857_006003</name>
</gene>
<accession>A0A7S9KPZ9</accession>
<dbReference type="Pfam" id="PF21796">
    <property type="entry name" value="Cac1_C"/>
    <property type="match status" value="1"/>
</dbReference>
<keyword evidence="9" id="KW-1185">Reference proteome</keyword>
<dbReference type="Pfam" id="PF12253">
    <property type="entry name" value="CAF1A_dimeriz"/>
    <property type="match status" value="1"/>
</dbReference>